<protein>
    <submittedName>
        <fullName evidence="3">E-beta-farnesene synthase</fullName>
    </submittedName>
</protein>
<feature type="coiled-coil region" evidence="1">
    <location>
        <begin position="368"/>
        <end position="402"/>
    </location>
</feature>
<feature type="region of interest" description="Disordered" evidence="2">
    <location>
        <begin position="252"/>
        <end position="300"/>
    </location>
</feature>
<keyword evidence="1" id="KW-0175">Coiled coil</keyword>
<organism evidence="3">
    <name type="scientific">Tanacetum cinerariifolium</name>
    <name type="common">Dalmatian daisy</name>
    <name type="synonym">Chrysanthemum cinerariifolium</name>
    <dbReference type="NCBI Taxonomy" id="118510"/>
    <lineage>
        <taxon>Eukaryota</taxon>
        <taxon>Viridiplantae</taxon>
        <taxon>Streptophyta</taxon>
        <taxon>Embryophyta</taxon>
        <taxon>Tracheophyta</taxon>
        <taxon>Spermatophyta</taxon>
        <taxon>Magnoliopsida</taxon>
        <taxon>eudicotyledons</taxon>
        <taxon>Gunneridae</taxon>
        <taxon>Pentapetalae</taxon>
        <taxon>asterids</taxon>
        <taxon>campanulids</taxon>
        <taxon>Asterales</taxon>
        <taxon>Asteraceae</taxon>
        <taxon>Asteroideae</taxon>
        <taxon>Anthemideae</taxon>
        <taxon>Anthemidinae</taxon>
        <taxon>Tanacetum</taxon>
    </lineage>
</organism>
<dbReference type="AlphaFoldDB" id="A0A699L6Z1"/>
<reference evidence="3" key="1">
    <citation type="journal article" date="2019" name="Sci. Rep.">
        <title>Draft genome of Tanacetum cinerariifolium, the natural source of mosquito coil.</title>
        <authorList>
            <person name="Yamashiro T."/>
            <person name="Shiraishi A."/>
            <person name="Satake H."/>
            <person name="Nakayama K."/>
        </authorList>
    </citation>
    <scope>NUCLEOTIDE SEQUENCE</scope>
</reference>
<feature type="non-terminal residue" evidence="3">
    <location>
        <position position="1"/>
    </location>
</feature>
<feature type="compositionally biased region" description="Low complexity" evidence="2">
    <location>
        <begin position="332"/>
        <end position="348"/>
    </location>
</feature>
<feature type="compositionally biased region" description="Basic and acidic residues" evidence="2">
    <location>
        <begin position="217"/>
        <end position="229"/>
    </location>
</feature>
<sequence length="421" mass="47163">ESLQITPIDNHNSFSSPPTPGVLINFVNDMGYPKVVRTLSTVVTKDMHQPWRAVTTIINLCLTGKTSMFERPRALMLQIMFTKLIIHHLQSKHKFHPRPDSPLHLPYKEYVLGYLKFSAKGTKQEVFGMPILNELITDDIRDEFVDEGVHENEPRFDDEEANLQRVVEESLKDVHATHRGPLPPVVFGEPDSGRRQPLPEVQGKRTPETADPTGPSTHHEDEKATRADVETDAEELLTHAEKSGEEMSNIVVLGTESSEQDEKQGGPDPGDSTDSRPLPSQEILTENKKTTAKTKAESMVSVTIQQDTSAIHPMTTPVIDLTSRPDSPNVHQPLPATATETTTKTTTTHPPPPQPQQSTTYSILIKRIGKLKQIMENLIQDNKHLEERLDSHESRLYKLENLDIPQHVSKTIDEIVTDAVD</sequence>
<dbReference type="EMBL" id="BKCJ010591229">
    <property type="protein sequence ID" value="GFB27678.1"/>
    <property type="molecule type" value="Genomic_DNA"/>
</dbReference>
<comment type="caution">
    <text evidence="3">The sequence shown here is derived from an EMBL/GenBank/DDBJ whole genome shotgun (WGS) entry which is preliminary data.</text>
</comment>
<gene>
    <name evidence="3" type="ORF">Tci_699649</name>
</gene>
<evidence type="ECO:0000256" key="1">
    <source>
        <dbReference type="SAM" id="Coils"/>
    </source>
</evidence>
<feature type="region of interest" description="Disordered" evidence="2">
    <location>
        <begin position="173"/>
        <end position="231"/>
    </location>
</feature>
<evidence type="ECO:0000313" key="3">
    <source>
        <dbReference type="EMBL" id="GFB27678.1"/>
    </source>
</evidence>
<feature type="region of interest" description="Disordered" evidence="2">
    <location>
        <begin position="318"/>
        <end position="360"/>
    </location>
</feature>
<name>A0A699L6Z1_TANCI</name>
<accession>A0A699L6Z1</accession>
<proteinExistence type="predicted"/>
<evidence type="ECO:0000256" key="2">
    <source>
        <dbReference type="SAM" id="MobiDB-lite"/>
    </source>
</evidence>